<feature type="region of interest" description="Disordered" evidence="1">
    <location>
        <begin position="82"/>
        <end position="121"/>
    </location>
</feature>
<accession>A0A448X4C6</accession>
<feature type="region of interest" description="Disordered" evidence="1">
    <location>
        <begin position="136"/>
        <end position="156"/>
    </location>
</feature>
<protein>
    <submittedName>
        <fullName evidence="2">Uncharacterized protein</fullName>
    </submittedName>
</protein>
<proteinExistence type="predicted"/>
<name>A0A448X4C6_9PLAT</name>
<dbReference type="EMBL" id="CAAALY010089406">
    <property type="protein sequence ID" value="VEL27722.1"/>
    <property type="molecule type" value="Genomic_DNA"/>
</dbReference>
<keyword evidence="3" id="KW-1185">Reference proteome</keyword>
<evidence type="ECO:0000313" key="3">
    <source>
        <dbReference type="Proteomes" id="UP000784294"/>
    </source>
</evidence>
<sequence length="219" mass="23138">MFIPNQITSIRLEQAVNQAYCSSTAVIEAAGERISALGCLRSGQTGAGWGRQSELDVGRSDNAGLFSTAGGSHISPTLPQIASASGRPGVGASYNPFPATGPGGGTGGLSSDLDDDDPDTRVKSLSRWQRQIPVEQTHQQPRPMKGIPTGSTVGLDSPMAGTKTELELHRLMDGIVGTAIRIFPQVGYFKAKPSGCLVRQSQASFEAYKRLIFCPLGYK</sequence>
<evidence type="ECO:0000256" key="1">
    <source>
        <dbReference type="SAM" id="MobiDB-lite"/>
    </source>
</evidence>
<gene>
    <name evidence="2" type="ORF">PXEA_LOCUS21162</name>
</gene>
<dbReference type="Proteomes" id="UP000784294">
    <property type="component" value="Unassembled WGS sequence"/>
</dbReference>
<comment type="caution">
    <text evidence="2">The sequence shown here is derived from an EMBL/GenBank/DDBJ whole genome shotgun (WGS) entry which is preliminary data.</text>
</comment>
<dbReference type="AlphaFoldDB" id="A0A448X4C6"/>
<evidence type="ECO:0000313" key="2">
    <source>
        <dbReference type="EMBL" id="VEL27722.1"/>
    </source>
</evidence>
<organism evidence="2 3">
    <name type="scientific">Protopolystoma xenopodis</name>
    <dbReference type="NCBI Taxonomy" id="117903"/>
    <lineage>
        <taxon>Eukaryota</taxon>
        <taxon>Metazoa</taxon>
        <taxon>Spiralia</taxon>
        <taxon>Lophotrochozoa</taxon>
        <taxon>Platyhelminthes</taxon>
        <taxon>Monogenea</taxon>
        <taxon>Polyopisthocotylea</taxon>
        <taxon>Polystomatidea</taxon>
        <taxon>Polystomatidae</taxon>
        <taxon>Protopolystoma</taxon>
    </lineage>
</organism>
<reference evidence="2" key="1">
    <citation type="submission" date="2018-11" db="EMBL/GenBank/DDBJ databases">
        <authorList>
            <consortium name="Pathogen Informatics"/>
        </authorList>
    </citation>
    <scope>NUCLEOTIDE SEQUENCE</scope>
</reference>